<dbReference type="EMBL" id="QPJD01000020">
    <property type="protein sequence ID" value="RCW41907.1"/>
    <property type="molecule type" value="Genomic_DNA"/>
</dbReference>
<dbReference type="Gene3D" id="3.30.310.100">
    <property type="entry name" value="YugN-like"/>
    <property type="match status" value="1"/>
</dbReference>
<dbReference type="InterPro" id="IPR014967">
    <property type="entry name" value="Uncharacterised_YugN-like"/>
</dbReference>
<keyword evidence="2" id="KW-1185">Reference proteome</keyword>
<dbReference type="Pfam" id="PF08868">
    <property type="entry name" value="YugN"/>
    <property type="match status" value="1"/>
</dbReference>
<accession>A0A368VKD9</accession>
<dbReference type="AlphaFoldDB" id="A0A368VKD9"/>
<dbReference type="Proteomes" id="UP000252415">
    <property type="component" value="Unassembled WGS sequence"/>
</dbReference>
<gene>
    <name evidence="1" type="ORF">DFP97_12041</name>
</gene>
<protein>
    <submittedName>
        <fullName evidence="1">YugN-like protein</fullName>
    </submittedName>
</protein>
<name>A0A368VKD9_9BACL</name>
<evidence type="ECO:0000313" key="2">
    <source>
        <dbReference type="Proteomes" id="UP000252415"/>
    </source>
</evidence>
<reference evidence="1 2" key="1">
    <citation type="submission" date="2018-07" db="EMBL/GenBank/DDBJ databases">
        <title>Genomic Encyclopedia of Type Strains, Phase III (KMG-III): the genomes of soil and plant-associated and newly described type strains.</title>
        <authorList>
            <person name="Whitman W."/>
        </authorList>
    </citation>
    <scope>NUCLEOTIDE SEQUENCE [LARGE SCALE GENOMIC DNA]</scope>
    <source>
        <strain evidence="1 2">CECT 7506</strain>
    </source>
</reference>
<comment type="caution">
    <text evidence="1">The sequence shown here is derived from an EMBL/GenBank/DDBJ whole genome shotgun (WGS) entry which is preliminary data.</text>
</comment>
<evidence type="ECO:0000313" key="1">
    <source>
        <dbReference type="EMBL" id="RCW41907.1"/>
    </source>
</evidence>
<organism evidence="1 2">
    <name type="scientific">Paenibacillus prosopidis</name>
    <dbReference type="NCBI Taxonomy" id="630520"/>
    <lineage>
        <taxon>Bacteria</taxon>
        <taxon>Bacillati</taxon>
        <taxon>Bacillota</taxon>
        <taxon>Bacilli</taxon>
        <taxon>Bacillales</taxon>
        <taxon>Paenibacillaceae</taxon>
        <taxon>Paenibacillus</taxon>
    </lineage>
</organism>
<dbReference type="RefSeq" id="WP_114383492.1">
    <property type="nucleotide sequence ID" value="NZ_QPJD01000020.1"/>
</dbReference>
<proteinExistence type="predicted"/>
<dbReference type="SUPFAM" id="SSF160755">
    <property type="entry name" value="YugN-like"/>
    <property type="match status" value="1"/>
</dbReference>
<sequence>MIPISSVLKSREQHFTETKELLESRQFTLGGNWDYESGSFDRALDEAHKVWLRIPFEVVNGNIDSETTETEAKIKLGSPYVLKHEYNEGNDPEASIRLAGAVFDQFQSPVNPDGKVEREWIDSAKHIMHEVEQLFPS</sequence>
<dbReference type="InterPro" id="IPR036491">
    <property type="entry name" value="YugN-like_sf"/>
</dbReference>
<dbReference type="OrthoDB" id="2988890at2"/>